<keyword evidence="3" id="KW-1185">Reference proteome</keyword>
<keyword evidence="1" id="KW-0472">Membrane</keyword>
<organism evidence="2 3">
    <name type="scientific">Linnemannia gamsii</name>
    <dbReference type="NCBI Taxonomy" id="64522"/>
    <lineage>
        <taxon>Eukaryota</taxon>
        <taxon>Fungi</taxon>
        <taxon>Fungi incertae sedis</taxon>
        <taxon>Mucoromycota</taxon>
        <taxon>Mortierellomycotina</taxon>
        <taxon>Mortierellomycetes</taxon>
        <taxon>Mortierellales</taxon>
        <taxon>Mortierellaceae</taxon>
        <taxon>Linnemannia</taxon>
    </lineage>
</organism>
<feature type="transmembrane region" description="Helical" evidence="1">
    <location>
        <begin position="25"/>
        <end position="43"/>
    </location>
</feature>
<name>A0A9P6QQU4_9FUNG</name>
<proteinExistence type="predicted"/>
<keyword evidence="1" id="KW-0812">Transmembrane</keyword>
<keyword evidence="1" id="KW-1133">Transmembrane helix</keyword>
<protein>
    <submittedName>
        <fullName evidence="2">Uncharacterized protein</fullName>
    </submittedName>
</protein>
<evidence type="ECO:0000256" key="1">
    <source>
        <dbReference type="SAM" id="Phobius"/>
    </source>
</evidence>
<gene>
    <name evidence="2" type="ORF">BGZ97_006498</name>
</gene>
<accession>A0A9P6QQU4</accession>
<dbReference type="AlphaFoldDB" id="A0A9P6QQU4"/>
<evidence type="ECO:0000313" key="3">
    <source>
        <dbReference type="Proteomes" id="UP000823405"/>
    </source>
</evidence>
<evidence type="ECO:0000313" key="2">
    <source>
        <dbReference type="EMBL" id="KAG0289303.1"/>
    </source>
</evidence>
<dbReference type="Proteomes" id="UP000823405">
    <property type="component" value="Unassembled WGS sequence"/>
</dbReference>
<reference evidence="2" key="1">
    <citation type="journal article" date="2020" name="Fungal Divers.">
        <title>Resolving the Mortierellaceae phylogeny through synthesis of multi-gene phylogenetics and phylogenomics.</title>
        <authorList>
            <person name="Vandepol N."/>
            <person name="Liber J."/>
            <person name="Desiro A."/>
            <person name="Na H."/>
            <person name="Kennedy M."/>
            <person name="Barry K."/>
            <person name="Grigoriev I.V."/>
            <person name="Miller A.N."/>
            <person name="O'Donnell K."/>
            <person name="Stajich J.E."/>
            <person name="Bonito G."/>
        </authorList>
    </citation>
    <scope>NUCLEOTIDE SEQUENCE</scope>
    <source>
        <strain evidence="2">NVP60</strain>
    </source>
</reference>
<dbReference type="EMBL" id="JAAAIN010002885">
    <property type="protein sequence ID" value="KAG0289303.1"/>
    <property type="molecule type" value="Genomic_DNA"/>
</dbReference>
<sequence length="74" mass="7941">MSSQLLVSYAGRFFLGGLMLRTDSVWVFLGAGFVMYLAILQAGRAVTAVPARIFLVAEECDVTTGVAETPRCPV</sequence>
<comment type="caution">
    <text evidence="2">The sequence shown here is derived from an EMBL/GenBank/DDBJ whole genome shotgun (WGS) entry which is preliminary data.</text>
</comment>